<dbReference type="AlphaFoldDB" id="A0A6J2CGE1"/>
<dbReference type="RefSeq" id="XP_027442894.1">
    <property type="nucleotide sequence ID" value="XM_027587093.2"/>
</dbReference>
<proteinExistence type="predicted"/>
<organism evidence="2 3">
    <name type="scientific">Zalophus californianus</name>
    <name type="common">California sealion</name>
    <dbReference type="NCBI Taxonomy" id="9704"/>
    <lineage>
        <taxon>Eukaryota</taxon>
        <taxon>Metazoa</taxon>
        <taxon>Chordata</taxon>
        <taxon>Craniata</taxon>
        <taxon>Vertebrata</taxon>
        <taxon>Euteleostomi</taxon>
        <taxon>Mammalia</taxon>
        <taxon>Eutheria</taxon>
        <taxon>Laurasiatheria</taxon>
        <taxon>Carnivora</taxon>
        <taxon>Caniformia</taxon>
        <taxon>Pinnipedia</taxon>
        <taxon>Otariidae</taxon>
        <taxon>Zalophus</taxon>
    </lineage>
</organism>
<protein>
    <submittedName>
        <fullName evidence="3">Uncharacterized protein LOC113918553</fullName>
    </submittedName>
</protein>
<feature type="compositionally biased region" description="Polar residues" evidence="1">
    <location>
        <begin position="160"/>
        <end position="170"/>
    </location>
</feature>
<name>A0A6J2CGE1_ZALCA</name>
<sequence>MCGLPGVQSDAAPAGRGGPGAALRLWLTASSLRPDAGTQARLAHCPGWLGRGSAGRRGWGARMVGSGTVATSFLPSGGVRLRSRGPGGLLPALAARLSRAASSSRLASLTSLRSESQISGKYRPARTIRCAGTGEEQRRGCVSGSDGRYRQDPGLPLGKSNLNSDTPPSG</sequence>
<evidence type="ECO:0000313" key="2">
    <source>
        <dbReference type="Proteomes" id="UP000515165"/>
    </source>
</evidence>
<evidence type="ECO:0000313" key="3">
    <source>
        <dbReference type="RefSeq" id="XP_027442894.1"/>
    </source>
</evidence>
<feature type="region of interest" description="Disordered" evidence="1">
    <location>
        <begin position="128"/>
        <end position="170"/>
    </location>
</feature>
<evidence type="ECO:0000256" key="1">
    <source>
        <dbReference type="SAM" id="MobiDB-lite"/>
    </source>
</evidence>
<gene>
    <name evidence="3" type="primary">LOC113918553</name>
</gene>
<reference evidence="3" key="1">
    <citation type="submission" date="2025-08" db="UniProtKB">
        <authorList>
            <consortium name="RefSeq"/>
        </authorList>
    </citation>
    <scope>IDENTIFICATION</scope>
    <source>
        <tissue evidence="3">Blood</tissue>
    </source>
</reference>
<dbReference type="KEGG" id="zca:113918553"/>
<accession>A0A6J2CGE1</accession>
<keyword evidence="2" id="KW-1185">Reference proteome</keyword>
<dbReference type="GeneID" id="113918553"/>
<dbReference type="Proteomes" id="UP000515165">
    <property type="component" value="Chromosome 1"/>
</dbReference>